<dbReference type="Pfam" id="PF08387">
    <property type="entry name" value="FBD"/>
    <property type="match status" value="1"/>
</dbReference>
<dbReference type="Proteomes" id="UP000593577">
    <property type="component" value="Unassembled WGS sequence"/>
</dbReference>
<reference evidence="2 3" key="1">
    <citation type="journal article" date="2019" name="Genome Biol. Evol.">
        <title>Insights into the evolution of the New World diploid cottons (Gossypium, subgenus Houzingenia) based on genome sequencing.</title>
        <authorList>
            <person name="Grover C.E."/>
            <person name="Arick M.A. 2nd"/>
            <person name="Thrash A."/>
            <person name="Conover J.L."/>
            <person name="Sanders W.S."/>
            <person name="Peterson D.G."/>
            <person name="Frelichowski J.E."/>
            <person name="Scheffler J.A."/>
            <person name="Scheffler B.E."/>
            <person name="Wendel J.F."/>
        </authorList>
    </citation>
    <scope>NUCLEOTIDE SEQUENCE [LARGE SCALE GENOMIC DNA]</scope>
    <source>
        <strain evidence="2">185</strain>
        <tissue evidence="2">Leaf</tissue>
    </source>
</reference>
<gene>
    <name evidence="2" type="ORF">Goari_001132</name>
</gene>
<proteinExistence type="predicted"/>
<sequence length="106" mass="12394">MGKHTCFFFHTLKPFAFDPEDNIGPVNWHRRENVPSCLLHHIKAIKLFVWERKGVEFQMVVQLVEYILKKAKVLECLTIDTRATKKEERIMGKTICALPRVSKNAK</sequence>
<evidence type="ECO:0000313" key="3">
    <source>
        <dbReference type="Proteomes" id="UP000593577"/>
    </source>
</evidence>
<feature type="domain" description="FBD" evidence="1">
    <location>
        <begin position="32"/>
        <end position="79"/>
    </location>
</feature>
<evidence type="ECO:0000313" key="2">
    <source>
        <dbReference type="EMBL" id="MBA0699502.1"/>
    </source>
</evidence>
<dbReference type="InterPro" id="IPR006566">
    <property type="entry name" value="FBD"/>
</dbReference>
<evidence type="ECO:0000259" key="1">
    <source>
        <dbReference type="Pfam" id="PF08387"/>
    </source>
</evidence>
<protein>
    <recommendedName>
        <fullName evidence="1">FBD domain-containing protein</fullName>
    </recommendedName>
</protein>
<keyword evidence="3" id="KW-1185">Reference proteome</keyword>
<dbReference type="AlphaFoldDB" id="A0A7J8YJE0"/>
<dbReference type="EMBL" id="JABFAA010000013">
    <property type="protein sequence ID" value="MBA0699502.1"/>
    <property type="molecule type" value="Genomic_DNA"/>
</dbReference>
<name>A0A7J8YJE0_GOSAI</name>
<organism evidence="2 3">
    <name type="scientific">Gossypium aridum</name>
    <name type="common">American cotton</name>
    <name type="synonym">Erioxylum aridum</name>
    <dbReference type="NCBI Taxonomy" id="34290"/>
    <lineage>
        <taxon>Eukaryota</taxon>
        <taxon>Viridiplantae</taxon>
        <taxon>Streptophyta</taxon>
        <taxon>Embryophyta</taxon>
        <taxon>Tracheophyta</taxon>
        <taxon>Spermatophyta</taxon>
        <taxon>Magnoliopsida</taxon>
        <taxon>eudicotyledons</taxon>
        <taxon>Gunneridae</taxon>
        <taxon>Pentapetalae</taxon>
        <taxon>rosids</taxon>
        <taxon>malvids</taxon>
        <taxon>Malvales</taxon>
        <taxon>Malvaceae</taxon>
        <taxon>Malvoideae</taxon>
        <taxon>Gossypium</taxon>
    </lineage>
</organism>
<accession>A0A7J8YJE0</accession>
<comment type="caution">
    <text evidence="2">The sequence shown here is derived from an EMBL/GenBank/DDBJ whole genome shotgun (WGS) entry which is preliminary data.</text>
</comment>